<dbReference type="PROSITE" id="PS50893">
    <property type="entry name" value="ABC_TRANSPORTER_2"/>
    <property type="match status" value="1"/>
</dbReference>
<name>A0ABM8EIG6_9BACT</name>
<keyword evidence="1" id="KW-0813">Transport</keyword>
<organism evidence="7 8">
    <name type="scientific">Geotalea uraniireducens</name>
    <dbReference type="NCBI Taxonomy" id="351604"/>
    <lineage>
        <taxon>Bacteria</taxon>
        <taxon>Pseudomonadati</taxon>
        <taxon>Thermodesulfobacteriota</taxon>
        <taxon>Desulfuromonadia</taxon>
        <taxon>Geobacterales</taxon>
        <taxon>Geobacteraceae</taxon>
        <taxon>Geotalea</taxon>
    </lineage>
</organism>
<dbReference type="RefSeq" id="WP_282002492.1">
    <property type="nucleotide sequence ID" value="NZ_AP027151.1"/>
</dbReference>
<evidence type="ECO:0000259" key="6">
    <source>
        <dbReference type="PROSITE" id="PS50893"/>
    </source>
</evidence>
<evidence type="ECO:0000313" key="8">
    <source>
        <dbReference type="Proteomes" id="UP001317705"/>
    </source>
</evidence>
<dbReference type="InterPro" id="IPR017871">
    <property type="entry name" value="ABC_transporter-like_CS"/>
</dbReference>
<protein>
    <submittedName>
        <fullName evidence="7">Iron(III) ABC transporter ATP-binding protein</fullName>
    </submittedName>
</protein>
<reference evidence="7 8" key="1">
    <citation type="submission" date="2022-12" db="EMBL/GenBank/DDBJ databases">
        <title>Polyphasic characterization of Geotalea uranireducens NIT-SL11 newly isolated from a complex of sewage sludge and microbially reduced graphene oxide.</title>
        <authorList>
            <person name="Xie L."/>
            <person name="Yoshida N."/>
            <person name="Meng L."/>
        </authorList>
    </citation>
    <scope>NUCLEOTIDE SEQUENCE [LARGE SCALE GENOMIC DNA]</scope>
    <source>
        <strain evidence="7 8">NIT-SL11</strain>
    </source>
</reference>
<keyword evidence="3 7" id="KW-0067">ATP-binding</keyword>
<keyword evidence="2" id="KW-0547">Nucleotide-binding</keyword>
<evidence type="ECO:0000256" key="4">
    <source>
        <dbReference type="ARBA" id="ARBA00022967"/>
    </source>
</evidence>
<dbReference type="InterPro" id="IPR003593">
    <property type="entry name" value="AAA+_ATPase"/>
</dbReference>
<gene>
    <name evidence="7" type="primary">fecE</name>
    <name evidence="7" type="ORF">GURASL_11160</name>
</gene>
<evidence type="ECO:0000256" key="5">
    <source>
        <dbReference type="ARBA" id="ARBA00037066"/>
    </source>
</evidence>
<keyword evidence="4" id="KW-1278">Translocase</keyword>
<comment type="function">
    <text evidence="5">Part of the ABC transporter complex HmuTUV involved in hemin import. Responsible for energy coupling to the transport system.</text>
</comment>
<evidence type="ECO:0000256" key="1">
    <source>
        <dbReference type="ARBA" id="ARBA00022448"/>
    </source>
</evidence>
<dbReference type="InterPro" id="IPR027417">
    <property type="entry name" value="P-loop_NTPase"/>
</dbReference>
<evidence type="ECO:0000313" key="7">
    <source>
        <dbReference type="EMBL" id="BDV42193.1"/>
    </source>
</evidence>
<dbReference type="PROSITE" id="PS00211">
    <property type="entry name" value="ABC_TRANSPORTER_1"/>
    <property type="match status" value="1"/>
</dbReference>
<dbReference type="PANTHER" id="PTHR42794">
    <property type="entry name" value="HEMIN IMPORT ATP-BINDING PROTEIN HMUV"/>
    <property type="match status" value="1"/>
</dbReference>
<feature type="domain" description="ABC transporter" evidence="6">
    <location>
        <begin position="4"/>
        <end position="239"/>
    </location>
</feature>
<accession>A0ABM8EIG6</accession>
<dbReference type="PANTHER" id="PTHR42794:SF1">
    <property type="entry name" value="HEMIN IMPORT ATP-BINDING PROTEIN HMUV"/>
    <property type="match status" value="1"/>
</dbReference>
<dbReference type="Proteomes" id="UP001317705">
    <property type="component" value="Chromosome"/>
</dbReference>
<evidence type="ECO:0000256" key="3">
    <source>
        <dbReference type="ARBA" id="ARBA00022840"/>
    </source>
</evidence>
<dbReference type="InterPro" id="IPR003439">
    <property type="entry name" value="ABC_transporter-like_ATP-bd"/>
</dbReference>
<dbReference type="SMART" id="SM00382">
    <property type="entry name" value="AAA"/>
    <property type="match status" value="1"/>
</dbReference>
<sequence>MAPVSLEDVSFRYRRQPVIERLNLACGDGGVLALLGPNGSGKTTLLKLLLGILEPSSGRVRLDGRDLRRIPARERARRLAYVPQVHREAFGYRVFDVVLMGRMPHSGFLGRYGVTDRRLAGEALERLGIGHLAERPYTEVSGGERQLALIARALAQGARTLVLDEPTNGLDYGNQQRLLDRLARLRRDGYSCIFTTHHPDHARRVADRVVMLRRGEIVRDGAPGEIVTAAGVAALYGLEPDPAADHAQGDARCFP</sequence>
<dbReference type="Pfam" id="PF00005">
    <property type="entry name" value="ABC_tran"/>
    <property type="match status" value="1"/>
</dbReference>
<proteinExistence type="predicted"/>
<dbReference type="EMBL" id="AP027151">
    <property type="protein sequence ID" value="BDV42193.1"/>
    <property type="molecule type" value="Genomic_DNA"/>
</dbReference>
<keyword evidence="8" id="KW-1185">Reference proteome</keyword>
<dbReference type="Gene3D" id="3.40.50.300">
    <property type="entry name" value="P-loop containing nucleotide triphosphate hydrolases"/>
    <property type="match status" value="1"/>
</dbReference>
<dbReference type="SUPFAM" id="SSF52540">
    <property type="entry name" value="P-loop containing nucleoside triphosphate hydrolases"/>
    <property type="match status" value="1"/>
</dbReference>
<evidence type="ECO:0000256" key="2">
    <source>
        <dbReference type="ARBA" id="ARBA00022741"/>
    </source>
</evidence>
<dbReference type="GO" id="GO:0005524">
    <property type="term" value="F:ATP binding"/>
    <property type="evidence" value="ECO:0007669"/>
    <property type="project" value="UniProtKB-KW"/>
</dbReference>
<dbReference type="CDD" id="cd03214">
    <property type="entry name" value="ABC_Iron-Siderophores_B12_Hemin"/>
    <property type="match status" value="1"/>
</dbReference>